<dbReference type="Proteomes" id="UP000747542">
    <property type="component" value="Unassembled WGS sequence"/>
</dbReference>
<keyword evidence="2" id="KW-0597">Phosphoprotein</keyword>
<dbReference type="Gene3D" id="3.40.50.20">
    <property type="match status" value="1"/>
</dbReference>
<dbReference type="GO" id="GO:0030672">
    <property type="term" value="C:synaptic vesicle membrane"/>
    <property type="evidence" value="ECO:0007669"/>
    <property type="project" value="TreeGrafter"/>
</dbReference>
<dbReference type="AlphaFoldDB" id="A0A8J5MM88"/>
<dbReference type="SUPFAM" id="SSF52440">
    <property type="entry name" value="PreATP-grasp domain"/>
    <property type="match status" value="1"/>
</dbReference>
<keyword evidence="3" id="KW-0770">Synapse</keyword>
<comment type="caution">
    <text evidence="8">The sequence shown here is derived from an EMBL/GenBank/DDBJ whole genome shotgun (WGS) entry which is preliminary data.</text>
</comment>
<evidence type="ECO:0000313" key="8">
    <source>
        <dbReference type="EMBL" id="KAG7156668.1"/>
    </source>
</evidence>
<accession>A0A8J5MM88</accession>
<dbReference type="InterPro" id="IPR001359">
    <property type="entry name" value="Synapsin"/>
</dbReference>
<reference evidence="8" key="1">
    <citation type="journal article" date="2021" name="Sci. Adv.">
        <title>The American lobster genome reveals insights on longevity, neural, and immune adaptations.</title>
        <authorList>
            <person name="Polinski J.M."/>
            <person name="Zimin A.V."/>
            <person name="Clark K.F."/>
            <person name="Kohn A.B."/>
            <person name="Sadowski N."/>
            <person name="Timp W."/>
            <person name="Ptitsyn A."/>
            <person name="Khanna P."/>
            <person name="Romanova D.Y."/>
            <person name="Williams P."/>
            <person name="Greenwood S.J."/>
            <person name="Moroz L.L."/>
            <person name="Walt D.R."/>
            <person name="Bodnar A.G."/>
        </authorList>
    </citation>
    <scope>NUCLEOTIDE SEQUENCE</scope>
    <source>
        <strain evidence="8">GMGI-L3</strain>
    </source>
</reference>
<dbReference type="FunFam" id="3.30.470.20:FF:000059">
    <property type="entry name" value="Synapsin-3"/>
    <property type="match status" value="1"/>
</dbReference>
<dbReference type="EMBL" id="JAHLQT010039062">
    <property type="protein sequence ID" value="KAG7156668.1"/>
    <property type="molecule type" value="Genomic_DNA"/>
</dbReference>
<dbReference type="FunFam" id="3.30.1490.20:FF:000008">
    <property type="entry name" value="Synapsin I"/>
    <property type="match status" value="1"/>
</dbReference>
<gene>
    <name evidence="8" type="primary">SYN-L</name>
    <name evidence="8" type="ORF">Hamer_G006657</name>
</gene>
<comment type="subcellular location">
    <subcellularLocation>
        <location evidence="4">Synapse</location>
    </subcellularLocation>
</comment>
<protein>
    <submittedName>
        <fullName evidence="8">Synapsin-like</fullName>
    </submittedName>
</protein>
<evidence type="ECO:0000259" key="6">
    <source>
        <dbReference type="Pfam" id="PF02078"/>
    </source>
</evidence>
<feature type="compositionally biased region" description="Low complexity" evidence="5">
    <location>
        <begin position="310"/>
        <end position="324"/>
    </location>
</feature>
<dbReference type="PANTHER" id="PTHR10841">
    <property type="entry name" value="SYNAPSIN"/>
    <property type="match status" value="1"/>
</dbReference>
<keyword evidence="9" id="KW-1185">Reference proteome</keyword>
<proteinExistence type="inferred from homology"/>
<evidence type="ECO:0000256" key="5">
    <source>
        <dbReference type="SAM" id="MobiDB-lite"/>
    </source>
</evidence>
<feature type="compositionally biased region" description="Low complexity" evidence="5">
    <location>
        <begin position="332"/>
        <end position="347"/>
    </location>
</feature>
<organism evidence="8 9">
    <name type="scientific">Homarus americanus</name>
    <name type="common">American lobster</name>
    <dbReference type="NCBI Taxonomy" id="6706"/>
    <lineage>
        <taxon>Eukaryota</taxon>
        <taxon>Metazoa</taxon>
        <taxon>Ecdysozoa</taxon>
        <taxon>Arthropoda</taxon>
        <taxon>Crustacea</taxon>
        <taxon>Multicrustacea</taxon>
        <taxon>Malacostraca</taxon>
        <taxon>Eumalacostraca</taxon>
        <taxon>Eucarida</taxon>
        <taxon>Decapoda</taxon>
        <taxon>Pleocyemata</taxon>
        <taxon>Astacidea</taxon>
        <taxon>Nephropoidea</taxon>
        <taxon>Nephropidae</taxon>
        <taxon>Homarus</taxon>
    </lineage>
</organism>
<evidence type="ECO:0000256" key="1">
    <source>
        <dbReference type="ARBA" id="ARBA00008243"/>
    </source>
</evidence>
<sequence length="392" mass="42835">MVVFRNGAKVVRSFKPDFVLIRQNLRDAGEDHKNLLLSLKFGGVPSINSINAIYNFQDKPWVFAHLMEVQKKMGKENFPLIEQSYFPNHKEMLSAPRYPCVFKIGHAHGGLGKIRVESNADFQDMASVVAVANTYCTTEPYIDAKFDIHIQKIGAMYKCFQRKSISGNWKTNTGSAMLEQTAMTERYKAWVDEVSSLFGGLDICAIEAIVDKNGSEHIIEVNDSALTLMGDSQEDDRRYIAELVAIKMQDNCHVQGVTRPMELTRGSSRQSLSGTMSSRGGSPTEDTSRLIMGETPIPGGSPSQQRRDSQASQSSSISGFSSASGTRRQPDESSQSSQPSAAQQKAPLFGRQTSVTTTNESTPGGGGGGGGDDTEDTMKNLRKTFAGIFGDM</sequence>
<dbReference type="PRINTS" id="PR01368">
    <property type="entry name" value="SYNAPSIN"/>
</dbReference>
<dbReference type="Gene3D" id="3.30.470.20">
    <property type="entry name" value="ATP-grasp fold, B domain"/>
    <property type="match status" value="1"/>
</dbReference>
<feature type="domain" description="Synapsin pre-ATP-grasp" evidence="6">
    <location>
        <begin position="1"/>
        <end position="46"/>
    </location>
</feature>
<evidence type="ECO:0000256" key="2">
    <source>
        <dbReference type="ARBA" id="ARBA00022553"/>
    </source>
</evidence>
<dbReference type="Pfam" id="PF02750">
    <property type="entry name" value="Synapsin_C"/>
    <property type="match status" value="1"/>
</dbReference>
<feature type="region of interest" description="Disordered" evidence="5">
    <location>
        <begin position="259"/>
        <end position="378"/>
    </location>
</feature>
<evidence type="ECO:0000256" key="3">
    <source>
        <dbReference type="ARBA" id="ARBA00023018"/>
    </source>
</evidence>
<feature type="compositionally biased region" description="Polar residues" evidence="5">
    <location>
        <begin position="351"/>
        <end position="362"/>
    </location>
</feature>
<dbReference type="SUPFAM" id="SSF56059">
    <property type="entry name" value="Glutathione synthetase ATP-binding domain-like"/>
    <property type="match status" value="1"/>
</dbReference>
<evidence type="ECO:0000259" key="7">
    <source>
        <dbReference type="Pfam" id="PF02750"/>
    </source>
</evidence>
<name>A0A8J5MM88_HOMAM</name>
<dbReference type="GO" id="GO:0007269">
    <property type="term" value="P:neurotransmitter secretion"/>
    <property type="evidence" value="ECO:0007669"/>
    <property type="project" value="InterPro"/>
</dbReference>
<dbReference type="InterPro" id="IPR020898">
    <property type="entry name" value="Synapsin_ATP-bd_dom"/>
</dbReference>
<comment type="similarity">
    <text evidence="1">Belongs to the synapsin family.</text>
</comment>
<dbReference type="PANTHER" id="PTHR10841:SF17">
    <property type="entry name" value="SYNAPSIN"/>
    <property type="match status" value="1"/>
</dbReference>
<dbReference type="Gene3D" id="3.30.1490.20">
    <property type="entry name" value="ATP-grasp fold, A domain"/>
    <property type="match status" value="1"/>
</dbReference>
<feature type="domain" description="Synapsin ATP-binding" evidence="7">
    <location>
        <begin position="48"/>
        <end position="249"/>
    </location>
</feature>
<dbReference type="GO" id="GO:0005524">
    <property type="term" value="F:ATP binding"/>
    <property type="evidence" value="ECO:0007669"/>
    <property type="project" value="InterPro"/>
</dbReference>
<dbReference type="InterPro" id="IPR020897">
    <property type="entry name" value="Synapsin_pre-ATP-grasp_dom"/>
</dbReference>
<evidence type="ECO:0000313" key="9">
    <source>
        <dbReference type="Proteomes" id="UP000747542"/>
    </source>
</evidence>
<dbReference type="Pfam" id="PF02078">
    <property type="entry name" value="Synapsin"/>
    <property type="match status" value="1"/>
</dbReference>
<evidence type="ECO:0000256" key="4">
    <source>
        <dbReference type="ARBA" id="ARBA00034103"/>
    </source>
</evidence>
<dbReference type="InterPro" id="IPR013815">
    <property type="entry name" value="ATP_grasp_subdomain_1"/>
</dbReference>
<dbReference type="InterPro" id="IPR016185">
    <property type="entry name" value="PreATP-grasp_dom_sf"/>
</dbReference>
<feature type="compositionally biased region" description="Polar residues" evidence="5">
    <location>
        <begin position="265"/>
        <end position="285"/>
    </location>
</feature>